<dbReference type="InterPro" id="IPR023058">
    <property type="entry name" value="PPIase_PpiC_CS"/>
</dbReference>
<dbReference type="Pfam" id="PF09312">
    <property type="entry name" value="SurA_N"/>
    <property type="match status" value="1"/>
</dbReference>
<evidence type="ECO:0000256" key="6">
    <source>
        <dbReference type="PROSITE-ProRule" id="PRU00278"/>
    </source>
</evidence>
<dbReference type="AlphaFoldDB" id="A0A2U8FKZ1"/>
<evidence type="ECO:0000256" key="3">
    <source>
        <dbReference type="ARBA" id="ARBA00023110"/>
    </source>
</evidence>
<dbReference type="Pfam" id="PF00639">
    <property type="entry name" value="Rotamase"/>
    <property type="match status" value="1"/>
</dbReference>
<evidence type="ECO:0000256" key="1">
    <source>
        <dbReference type="ARBA" id="ARBA00022729"/>
    </source>
</evidence>
<dbReference type="InterPro" id="IPR046357">
    <property type="entry name" value="PPIase_dom_sf"/>
</dbReference>
<dbReference type="InterPro" id="IPR027304">
    <property type="entry name" value="Trigger_fact/SurA_dom_sf"/>
</dbReference>
<dbReference type="InterPro" id="IPR015391">
    <property type="entry name" value="SurA_N"/>
</dbReference>
<keyword evidence="4" id="KW-0143">Chaperone</keyword>
<evidence type="ECO:0000259" key="8">
    <source>
        <dbReference type="PROSITE" id="PS50198"/>
    </source>
</evidence>
<feature type="signal peptide" evidence="7">
    <location>
        <begin position="1"/>
        <end position="25"/>
    </location>
</feature>
<evidence type="ECO:0000256" key="2">
    <source>
        <dbReference type="ARBA" id="ARBA00022764"/>
    </source>
</evidence>
<name>A0A2U8FKZ1_9PAST</name>
<dbReference type="PANTHER" id="PTHR47637:SF1">
    <property type="entry name" value="CHAPERONE SURA"/>
    <property type="match status" value="1"/>
</dbReference>
<keyword evidence="1 7" id="KW-0732">Signal</keyword>
<reference evidence="10" key="1">
    <citation type="submission" date="2018-05" db="EMBL/GenBank/DDBJ databases">
        <title>Complete genome sequence of Actinobacillus porcitonsillarum reference strain 9953L55 (CCUG 46996).</title>
        <authorList>
            <person name="Dona V."/>
            <person name="Perreten V."/>
        </authorList>
    </citation>
    <scope>NUCLEOTIDE SEQUENCE [LARGE SCALE GENOMIC DNA]</scope>
    <source>
        <strain evidence="10">9953L55</strain>
    </source>
</reference>
<dbReference type="PROSITE" id="PS50198">
    <property type="entry name" value="PPIC_PPIASE_2"/>
    <property type="match status" value="1"/>
</dbReference>
<dbReference type="Gene3D" id="1.10.4030.10">
    <property type="entry name" value="Porin chaperone SurA, peptide-binding domain"/>
    <property type="match status" value="1"/>
</dbReference>
<evidence type="ECO:0000313" key="10">
    <source>
        <dbReference type="Proteomes" id="UP000244920"/>
    </source>
</evidence>
<evidence type="ECO:0000256" key="7">
    <source>
        <dbReference type="SAM" id="SignalP"/>
    </source>
</evidence>
<dbReference type="SUPFAM" id="SSF54534">
    <property type="entry name" value="FKBP-like"/>
    <property type="match status" value="1"/>
</dbReference>
<keyword evidence="10" id="KW-1185">Reference proteome</keyword>
<dbReference type="InterPro" id="IPR050280">
    <property type="entry name" value="OMP_Chaperone_SurA"/>
</dbReference>
<dbReference type="Proteomes" id="UP000244920">
    <property type="component" value="Chromosome"/>
</dbReference>
<dbReference type="Gene3D" id="3.10.50.40">
    <property type="match status" value="1"/>
</dbReference>
<feature type="chain" id="PRO_5016025254" evidence="7">
    <location>
        <begin position="26"/>
        <end position="317"/>
    </location>
</feature>
<dbReference type="SUPFAM" id="SSF109998">
    <property type="entry name" value="Triger factor/SurA peptide-binding domain-like"/>
    <property type="match status" value="1"/>
</dbReference>
<evidence type="ECO:0000256" key="5">
    <source>
        <dbReference type="ARBA" id="ARBA00023235"/>
    </source>
</evidence>
<protein>
    <submittedName>
        <fullName evidence="9">Peptidylprolyl isomerase</fullName>
    </submittedName>
</protein>
<dbReference type="PROSITE" id="PS01096">
    <property type="entry name" value="PPIC_PPIASE_1"/>
    <property type="match status" value="1"/>
</dbReference>
<dbReference type="RefSeq" id="WP_108924869.1">
    <property type="nucleotide sequence ID" value="NZ_CP029206.1"/>
</dbReference>
<sequence length="317" mass="34626">MKFTSAKSLLVAFVATLGLSQSLLAAEERVVATVDGNMIMESQVTRALGKKANTEANRKAALENVIDDFLVQKAIKQSGVKVDYRRVDQAIEEIAARNGLTYGQLLDALDYQGITLNQYRQQIAQQMMMEAVRHQSIGKSIQVNPEDVRAQAQALMAKDKAAGKLKSVSGTEPRISHILIKTTPVLNDTQAKAKLNSIIADIKAGKTTFEEAAKANSVDYVSAADGGDLGFNFLDIYDPAFANAAAKAKQGQITAPFKSQFGWHILKVTDSRQGDRTEDAYAQRAYEQLANQQAEAASKDWVKALRKTANIQYVNVK</sequence>
<keyword evidence="5 6" id="KW-0413">Isomerase</keyword>
<dbReference type="InterPro" id="IPR000297">
    <property type="entry name" value="PPIase_PpiC"/>
</dbReference>
<organism evidence="9 10">
    <name type="scientific">Actinobacillus porcitonsillarum</name>
    <dbReference type="NCBI Taxonomy" id="189834"/>
    <lineage>
        <taxon>Bacteria</taxon>
        <taxon>Pseudomonadati</taxon>
        <taxon>Pseudomonadota</taxon>
        <taxon>Gammaproteobacteria</taxon>
        <taxon>Pasteurellales</taxon>
        <taxon>Pasteurellaceae</taxon>
        <taxon>Actinobacillus</taxon>
    </lineage>
</organism>
<keyword evidence="2" id="KW-0574">Periplasm</keyword>
<gene>
    <name evidence="9" type="ORF">DDU33_09490</name>
</gene>
<dbReference type="EMBL" id="CP029206">
    <property type="protein sequence ID" value="AWI51700.1"/>
    <property type="molecule type" value="Genomic_DNA"/>
</dbReference>
<evidence type="ECO:0000313" key="9">
    <source>
        <dbReference type="EMBL" id="AWI51700.1"/>
    </source>
</evidence>
<dbReference type="PANTHER" id="PTHR47637">
    <property type="entry name" value="CHAPERONE SURA"/>
    <property type="match status" value="1"/>
</dbReference>
<keyword evidence="3 6" id="KW-0697">Rotamase</keyword>
<feature type="domain" description="PpiC" evidence="8">
    <location>
        <begin position="170"/>
        <end position="270"/>
    </location>
</feature>
<dbReference type="KEGG" id="apor:DDU33_09490"/>
<proteinExistence type="predicted"/>
<accession>A0A2U8FKZ1</accession>
<dbReference type="GO" id="GO:0003755">
    <property type="term" value="F:peptidyl-prolyl cis-trans isomerase activity"/>
    <property type="evidence" value="ECO:0007669"/>
    <property type="project" value="UniProtKB-KW"/>
</dbReference>
<evidence type="ECO:0000256" key="4">
    <source>
        <dbReference type="ARBA" id="ARBA00023186"/>
    </source>
</evidence>